<protein>
    <submittedName>
        <fullName evidence="2">Uncharacterized protein</fullName>
    </submittedName>
</protein>
<feature type="region of interest" description="Disordered" evidence="1">
    <location>
        <begin position="122"/>
        <end position="146"/>
    </location>
</feature>
<dbReference type="EMBL" id="HE804045">
    <property type="protein sequence ID" value="CCH34222.1"/>
    <property type="molecule type" value="Genomic_DNA"/>
</dbReference>
<dbReference type="AlphaFoldDB" id="K0K9L0"/>
<dbReference type="Proteomes" id="UP000006281">
    <property type="component" value="Chromosome"/>
</dbReference>
<dbReference type="KEGG" id="sesp:BN6_69860"/>
<name>K0K9L0_SACES</name>
<feature type="region of interest" description="Disordered" evidence="1">
    <location>
        <begin position="1"/>
        <end position="33"/>
    </location>
</feature>
<keyword evidence="3" id="KW-1185">Reference proteome</keyword>
<gene>
    <name evidence="2" type="ordered locus">BN6_69860</name>
</gene>
<evidence type="ECO:0000256" key="1">
    <source>
        <dbReference type="SAM" id="MobiDB-lite"/>
    </source>
</evidence>
<dbReference type="eggNOG" id="ENOG5034ATC">
    <property type="taxonomic scope" value="Bacteria"/>
</dbReference>
<organism evidence="2 3">
    <name type="scientific">Saccharothrix espanaensis (strain ATCC 51144 / DSM 44229 / JCM 9112 / NBRC 15066 / NRRL 15764)</name>
    <dbReference type="NCBI Taxonomy" id="1179773"/>
    <lineage>
        <taxon>Bacteria</taxon>
        <taxon>Bacillati</taxon>
        <taxon>Actinomycetota</taxon>
        <taxon>Actinomycetes</taxon>
        <taxon>Pseudonocardiales</taxon>
        <taxon>Pseudonocardiaceae</taxon>
        <taxon>Saccharothrix</taxon>
    </lineage>
</organism>
<dbReference type="STRING" id="1179773.BN6_69860"/>
<sequence>MQKGTATPADAALAGRWSSRLSGPGHPARAQPITGALAGSGTVIGRTALSRRALLVAATTAPLAAACTTPPPEPLPPDPLAELVRTARADTALATALGATETAAARTQHADKLQAEVDRATPKVPGTSATQPQSTSTPPAPPANPTREALVTNLQTAQKQAADLAVTAPTHRAGLLASVSAGCAALVEALA</sequence>
<dbReference type="BioCyc" id="SESP1179773:BN6_RS33700-MONOMER"/>
<evidence type="ECO:0000313" key="2">
    <source>
        <dbReference type="EMBL" id="CCH34222.1"/>
    </source>
</evidence>
<reference evidence="2 3" key="1">
    <citation type="journal article" date="2012" name="BMC Genomics">
        <title>Complete genome sequence of Saccharothrix espanaensis DSM 44229T and comparison to the other completely sequenced Pseudonocardiaceae.</title>
        <authorList>
            <person name="Strobel T."/>
            <person name="Al-Dilaimi A."/>
            <person name="Blom J."/>
            <person name="Gessner A."/>
            <person name="Kalinowski J."/>
            <person name="Luzhetska M."/>
            <person name="Puhler A."/>
            <person name="Szczepanowski R."/>
            <person name="Bechthold A."/>
            <person name="Ruckert C."/>
        </authorList>
    </citation>
    <scope>NUCLEOTIDE SEQUENCE [LARGE SCALE GENOMIC DNA]</scope>
    <source>
        <strain evidence="3">ATCC 51144 / DSM 44229 / JCM 9112 / NBRC 15066 / NRRL 15764</strain>
    </source>
</reference>
<dbReference type="PATRIC" id="fig|1179773.3.peg.7063"/>
<feature type="compositionally biased region" description="Low complexity" evidence="1">
    <location>
        <begin position="127"/>
        <end position="137"/>
    </location>
</feature>
<dbReference type="HOGENOM" id="CLU_118078_3_0_11"/>
<evidence type="ECO:0000313" key="3">
    <source>
        <dbReference type="Proteomes" id="UP000006281"/>
    </source>
</evidence>
<proteinExistence type="predicted"/>
<accession>K0K9L0</accession>